<dbReference type="STRING" id="490629.SAMN05216266_101779"/>
<name>A0A1I0W620_9PSEU</name>
<gene>
    <name evidence="1" type="ORF">SAMN05216266_101779</name>
</gene>
<dbReference type="Proteomes" id="UP000243799">
    <property type="component" value="Unassembled WGS sequence"/>
</dbReference>
<organism evidence="1 2">
    <name type="scientific">Amycolatopsis marina</name>
    <dbReference type="NCBI Taxonomy" id="490629"/>
    <lineage>
        <taxon>Bacteria</taxon>
        <taxon>Bacillati</taxon>
        <taxon>Actinomycetota</taxon>
        <taxon>Actinomycetes</taxon>
        <taxon>Pseudonocardiales</taxon>
        <taxon>Pseudonocardiaceae</taxon>
        <taxon>Amycolatopsis</taxon>
    </lineage>
</organism>
<evidence type="ECO:0000313" key="2">
    <source>
        <dbReference type="Proteomes" id="UP000243799"/>
    </source>
</evidence>
<dbReference type="AlphaFoldDB" id="A0A1I0W620"/>
<dbReference type="OrthoDB" id="9784823at2"/>
<dbReference type="EMBL" id="FOKG01000001">
    <property type="protein sequence ID" value="SFA84185.1"/>
    <property type="molecule type" value="Genomic_DNA"/>
</dbReference>
<accession>A0A1I0W620</accession>
<keyword evidence="2" id="KW-1185">Reference proteome</keyword>
<sequence>MSDQTPVIPDTDTFLMSLPEVAELAQVRRPVVTNWRRRHPDFPKPVVVRQGRPMFDGQSICAWLVETGRARRDDIYADLRLYTLSATADEGDPKALFGVLTSLICLQHCDGEPLTDATATELAQRADQVDPGDEMVRSELAEHPELLPRLAGFADELIEAAWGAKGALDRVVRLYERRGGVIELRDRAVHPQLASLMAELSGAARHAERLGTVRIADAAAGTGDLLLAAAGSIGEAFAPVFTAAEPDPFLGRLLMRRFLVQGVPREDVTVAHTLAAAETPDVIVTALPVQPGESRSTLDVLHALDDLAVRLRPGCTAVVLGPAEALASALRSYSPEERLRAKLLATGMVEAVIRLPGGMVPARPGYESALWVLTATKDERSRGWLLLGDIADRELTPEVVDACVTDVVTWRRDGYRPIAHTRTYCVQAQVSELVERPRALTPRMLPTVREYNSVIPGTVARINELEVILAEFADSADRPTEVTSGIGVSDAGAGARDTIAGLVKRGWLRVIKGSRIADGDATSQGHHRVLGRANVCGDGFFGERRIDRAVLASYPRTRLTEPGDVLVTLVPRPAVYLDERGFSVAEFPVRILRVTDDGDEYFTPRVLTALLQSTARARSPGAVRPPRKLTEWELPILEPQTVWRLDRLLDSLDQRQKRAEAELDAITELRRLASAGVANATLTFPH</sequence>
<dbReference type="InterPro" id="IPR029063">
    <property type="entry name" value="SAM-dependent_MTases_sf"/>
</dbReference>
<dbReference type="Gene3D" id="3.40.50.150">
    <property type="entry name" value="Vaccinia Virus protein VP39"/>
    <property type="match status" value="1"/>
</dbReference>
<evidence type="ECO:0008006" key="3">
    <source>
        <dbReference type="Google" id="ProtNLM"/>
    </source>
</evidence>
<proteinExistence type="predicted"/>
<dbReference type="SUPFAM" id="SSF53335">
    <property type="entry name" value="S-adenosyl-L-methionine-dependent methyltransferases"/>
    <property type="match status" value="1"/>
</dbReference>
<reference evidence="2" key="1">
    <citation type="submission" date="2016-10" db="EMBL/GenBank/DDBJ databases">
        <authorList>
            <person name="Varghese N."/>
            <person name="Submissions S."/>
        </authorList>
    </citation>
    <scope>NUCLEOTIDE SEQUENCE [LARGE SCALE GENOMIC DNA]</scope>
    <source>
        <strain evidence="2">CGMCC 4.3568</strain>
    </source>
</reference>
<protein>
    <recommendedName>
        <fullName evidence="3">N-6 DNA Methylase</fullName>
    </recommendedName>
</protein>
<evidence type="ECO:0000313" key="1">
    <source>
        <dbReference type="EMBL" id="SFA84185.1"/>
    </source>
</evidence>
<dbReference type="RefSeq" id="WP_143101753.1">
    <property type="nucleotide sequence ID" value="NZ_FOKG01000001.1"/>
</dbReference>